<dbReference type="Gene3D" id="3.40.190.10">
    <property type="entry name" value="Periplasmic binding protein-like II"/>
    <property type="match status" value="1"/>
</dbReference>
<feature type="chain" id="PRO_5047487012" description="PBP domain-containing protein" evidence="1">
    <location>
        <begin position="33"/>
        <end position="157"/>
    </location>
</feature>
<keyword evidence="1" id="KW-0732">Signal</keyword>
<evidence type="ECO:0000256" key="1">
    <source>
        <dbReference type="SAM" id="SignalP"/>
    </source>
</evidence>
<reference evidence="2 3" key="1">
    <citation type="submission" date="2021-03" db="EMBL/GenBank/DDBJ databases">
        <title>Thiomicrorhabdus sp.nov.,novel sulfur-oxidizing bacteria isolated from coastal sediment.</title>
        <authorList>
            <person name="Liu X."/>
        </authorList>
    </citation>
    <scope>NUCLEOTIDE SEQUENCE [LARGE SCALE GENOMIC DNA]</scope>
    <source>
        <strain evidence="2 3">6S2-11</strain>
    </source>
</reference>
<organism evidence="2 3">
    <name type="scientific">Thiomicrorhabdus marina</name>
    <dbReference type="NCBI Taxonomy" id="2818442"/>
    <lineage>
        <taxon>Bacteria</taxon>
        <taxon>Pseudomonadati</taxon>
        <taxon>Pseudomonadota</taxon>
        <taxon>Gammaproteobacteria</taxon>
        <taxon>Thiotrichales</taxon>
        <taxon>Piscirickettsiaceae</taxon>
        <taxon>Thiomicrorhabdus</taxon>
    </lineage>
</organism>
<gene>
    <name evidence="2" type="ORF">J3998_12330</name>
</gene>
<comment type="caution">
    <text evidence="2">The sequence shown here is derived from an EMBL/GenBank/DDBJ whole genome shotgun (WGS) entry which is preliminary data.</text>
</comment>
<dbReference type="SUPFAM" id="SSF53850">
    <property type="entry name" value="Periplasmic binding protein-like II"/>
    <property type="match status" value="1"/>
</dbReference>
<protein>
    <recommendedName>
        <fullName evidence="4">PBP domain-containing protein</fullName>
    </recommendedName>
</protein>
<keyword evidence="3" id="KW-1185">Reference proteome</keyword>
<sequence length="157" mass="18033">MNFTNRQNSLNISKWLVLIQISCFLSPSHAFAQQNSESVVLVHYPDGKIVEFKDQKAYPQDLLDKIFTAKIKSWPDGLPIKVFILPTNSKVHRNFVEETLHSNIFEMQRILSRLIFSGRGIAPLELKNEQEMLETIQTTAGSIGYISKHKFAQIQEE</sequence>
<accession>A0ABS3Q7M7</accession>
<evidence type="ECO:0000313" key="3">
    <source>
        <dbReference type="Proteomes" id="UP000664835"/>
    </source>
</evidence>
<feature type="signal peptide" evidence="1">
    <location>
        <begin position="1"/>
        <end position="32"/>
    </location>
</feature>
<dbReference type="Proteomes" id="UP000664835">
    <property type="component" value="Unassembled WGS sequence"/>
</dbReference>
<dbReference type="EMBL" id="JAGETV010000038">
    <property type="protein sequence ID" value="MBO1928361.1"/>
    <property type="molecule type" value="Genomic_DNA"/>
</dbReference>
<evidence type="ECO:0008006" key="4">
    <source>
        <dbReference type="Google" id="ProtNLM"/>
    </source>
</evidence>
<proteinExistence type="predicted"/>
<dbReference type="RefSeq" id="WP_208150976.1">
    <property type="nucleotide sequence ID" value="NZ_JAGETV010000038.1"/>
</dbReference>
<evidence type="ECO:0000313" key="2">
    <source>
        <dbReference type="EMBL" id="MBO1928361.1"/>
    </source>
</evidence>
<name>A0ABS3Q7M7_9GAMM</name>